<proteinExistence type="predicted"/>
<protein>
    <submittedName>
        <fullName evidence="1">Uncharacterized protein</fullName>
    </submittedName>
</protein>
<reference evidence="2" key="1">
    <citation type="journal article" date="2022" name="Mol. Ecol. Resour.">
        <title>The genomes of chicory, endive, great burdock and yacon provide insights into Asteraceae palaeo-polyploidization history and plant inulin production.</title>
        <authorList>
            <person name="Fan W."/>
            <person name="Wang S."/>
            <person name="Wang H."/>
            <person name="Wang A."/>
            <person name="Jiang F."/>
            <person name="Liu H."/>
            <person name="Zhao H."/>
            <person name="Xu D."/>
            <person name="Zhang Y."/>
        </authorList>
    </citation>
    <scope>NUCLEOTIDE SEQUENCE [LARGE SCALE GENOMIC DNA]</scope>
    <source>
        <strain evidence="2">cv. Niubang</strain>
    </source>
</reference>
<dbReference type="EMBL" id="CM042047">
    <property type="protein sequence ID" value="KAI3772777.1"/>
    <property type="molecule type" value="Genomic_DNA"/>
</dbReference>
<name>A0ACB9FNU9_ARCLA</name>
<gene>
    <name evidence="1" type="ORF">L6452_03970</name>
</gene>
<evidence type="ECO:0000313" key="1">
    <source>
        <dbReference type="EMBL" id="KAI3772777.1"/>
    </source>
</evidence>
<comment type="caution">
    <text evidence="1">The sequence shown here is derived from an EMBL/GenBank/DDBJ whole genome shotgun (WGS) entry which is preliminary data.</text>
</comment>
<dbReference type="Proteomes" id="UP001055879">
    <property type="component" value="Linkage Group LG01"/>
</dbReference>
<reference evidence="1 2" key="2">
    <citation type="journal article" date="2022" name="Mol. Ecol. Resour.">
        <title>The genomes of chicory, endive, great burdock and yacon provide insights into Asteraceae paleo-polyploidization history and plant inulin production.</title>
        <authorList>
            <person name="Fan W."/>
            <person name="Wang S."/>
            <person name="Wang H."/>
            <person name="Wang A."/>
            <person name="Jiang F."/>
            <person name="Liu H."/>
            <person name="Zhao H."/>
            <person name="Xu D."/>
            <person name="Zhang Y."/>
        </authorList>
    </citation>
    <scope>NUCLEOTIDE SEQUENCE [LARGE SCALE GENOMIC DNA]</scope>
    <source>
        <strain evidence="2">cv. Niubang</strain>
    </source>
</reference>
<organism evidence="1 2">
    <name type="scientific">Arctium lappa</name>
    <name type="common">Greater burdock</name>
    <name type="synonym">Lappa major</name>
    <dbReference type="NCBI Taxonomy" id="4217"/>
    <lineage>
        <taxon>Eukaryota</taxon>
        <taxon>Viridiplantae</taxon>
        <taxon>Streptophyta</taxon>
        <taxon>Embryophyta</taxon>
        <taxon>Tracheophyta</taxon>
        <taxon>Spermatophyta</taxon>
        <taxon>Magnoliopsida</taxon>
        <taxon>eudicotyledons</taxon>
        <taxon>Gunneridae</taxon>
        <taxon>Pentapetalae</taxon>
        <taxon>asterids</taxon>
        <taxon>campanulids</taxon>
        <taxon>Asterales</taxon>
        <taxon>Asteraceae</taxon>
        <taxon>Carduoideae</taxon>
        <taxon>Cardueae</taxon>
        <taxon>Arctiinae</taxon>
        <taxon>Arctium</taxon>
    </lineage>
</organism>
<sequence length="163" mass="17631">MHSICRGGDGSITLYRGDSGSTGPSALVLEGASRFTEAIQGASRFTEAIQGASRFTEAIQVLPALLLWFLREHHDLQRRFRFYFLLLSGFSGSVRLFFLTMVSGFSGSSGSITLYRGDSGYTGPSPSVLEGASIPTSLNIVFGYLQWVLAVENITCFVLLDSA</sequence>
<keyword evidence="2" id="KW-1185">Reference proteome</keyword>
<accession>A0ACB9FNU9</accession>
<evidence type="ECO:0000313" key="2">
    <source>
        <dbReference type="Proteomes" id="UP001055879"/>
    </source>
</evidence>